<gene>
    <name evidence="2" type="ORF">MYCFIDRAFT_179924</name>
</gene>
<dbReference type="GeneID" id="19334237"/>
<evidence type="ECO:0000313" key="3">
    <source>
        <dbReference type="Proteomes" id="UP000016932"/>
    </source>
</evidence>
<protein>
    <submittedName>
        <fullName evidence="2">Uncharacterized protein</fullName>
    </submittedName>
</protein>
<dbReference type="EMBL" id="KB446566">
    <property type="protein sequence ID" value="EME77350.1"/>
    <property type="molecule type" value="Genomic_DNA"/>
</dbReference>
<sequence length="83" mass="8869">MNVLSCSVNIVHHGHMSDQLSPRLLSNDQGGIIILERDSLLPWEWHGFNVALGKFPKSKGKGKDKSSGGGGGSLIETPLHPSP</sequence>
<dbReference type="AlphaFoldDB" id="M2YHS7"/>
<proteinExistence type="predicted"/>
<dbReference type="Proteomes" id="UP000016932">
    <property type="component" value="Unassembled WGS sequence"/>
</dbReference>
<dbReference type="VEuPathDB" id="FungiDB:MYCFIDRAFT_179924"/>
<dbReference type="RefSeq" id="XP_007932110.1">
    <property type="nucleotide sequence ID" value="XM_007933919.1"/>
</dbReference>
<accession>M2YHS7</accession>
<feature type="region of interest" description="Disordered" evidence="1">
    <location>
        <begin position="55"/>
        <end position="83"/>
    </location>
</feature>
<name>M2YHS7_PSEFD</name>
<evidence type="ECO:0000256" key="1">
    <source>
        <dbReference type="SAM" id="MobiDB-lite"/>
    </source>
</evidence>
<organism evidence="2 3">
    <name type="scientific">Pseudocercospora fijiensis (strain CIRAD86)</name>
    <name type="common">Black leaf streak disease fungus</name>
    <name type="synonym">Mycosphaerella fijiensis</name>
    <dbReference type="NCBI Taxonomy" id="383855"/>
    <lineage>
        <taxon>Eukaryota</taxon>
        <taxon>Fungi</taxon>
        <taxon>Dikarya</taxon>
        <taxon>Ascomycota</taxon>
        <taxon>Pezizomycotina</taxon>
        <taxon>Dothideomycetes</taxon>
        <taxon>Dothideomycetidae</taxon>
        <taxon>Mycosphaerellales</taxon>
        <taxon>Mycosphaerellaceae</taxon>
        <taxon>Pseudocercospora</taxon>
    </lineage>
</organism>
<keyword evidence="3" id="KW-1185">Reference proteome</keyword>
<evidence type="ECO:0000313" key="2">
    <source>
        <dbReference type="EMBL" id="EME77350.1"/>
    </source>
</evidence>
<dbReference type="KEGG" id="pfj:MYCFIDRAFT_179924"/>
<reference evidence="2 3" key="1">
    <citation type="journal article" date="2012" name="PLoS Pathog.">
        <title>Diverse lifestyles and strategies of plant pathogenesis encoded in the genomes of eighteen Dothideomycetes fungi.</title>
        <authorList>
            <person name="Ohm R.A."/>
            <person name="Feau N."/>
            <person name="Henrissat B."/>
            <person name="Schoch C.L."/>
            <person name="Horwitz B.A."/>
            <person name="Barry K.W."/>
            <person name="Condon B.J."/>
            <person name="Copeland A.C."/>
            <person name="Dhillon B."/>
            <person name="Glaser F."/>
            <person name="Hesse C.N."/>
            <person name="Kosti I."/>
            <person name="LaButti K."/>
            <person name="Lindquist E.A."/>
            <person name="Lucas S."/>
            <person name="Salamov A.A."/>
            <person name="Bradshaw R.E."/>
            <person name="Ciuffetti L."/>
            <person name="Hamelin R.C."/>
            <person name="Kema G.H.J."/>
            <person name="Lawrence C."/>
            <person name="Scott J.A."/>
            <person name="Spatafora J.W."/>
            <person name="Turgeon B.G."/>
            <person name="de Wit P.J.G.M."/>
            <person name="Zhong S."/>
            <person name="Goodwin S.B."/>
            <person name="Grigoriev I.V."/>
        </authorList>
    </citation>
    <scope>NUCLEOTIDE SEQUENCE [LARGE SCALE GENOMIC DNA]</scope>
    <source>
        <strain evidence="2 3">CIRAD86</strain>
    </source>
</reference>
<dbReference type="HOGENOM" id="CLU_2543532_0_0_1"/>